<feature type="transmembrane region" description="Helical" evidence="4">
    <location>
        <begin position="397"/>
        <end position="416"/>
    </location>
</feature>
<feature type="transmembrane region" description="Helical" evidence="4">
    <location>
        <begin position="463"/>
        <end position="484"/>
    </location>
</feature>
<feature type="transmembrane region" description="Helical" evidence="4">
    <location>
        <begin position="372"/>
        <end position="391"/>
    </location>
</feature>
<feature type="compositionally biased region" description="Low complexity" evidence="3">
    <location>
        <begin position="1"/>
        <end position="30"/>
    </location>
</feature>
<dbReference type="Gene3D" id="1.20.1250.20">
    <property type="entry name" value="MFS general substrate transporter like domains"/>
    <property type="match status" value="1"/>
</dbReference>
<dbReference type="InterPro" id="IPR036259">
    <property type="entry name" value="MFS_trans_sf"/>
</dbReference>
<evidence type="ECO:0000259" key="5">
    <source>
        <dbReference type="PROSITE" id="PS50850"/>
    </source>
</evidence>
<feature type="transmembrane region" description="Helical" evidence="4">
    <location>
        <begin position="423"/>
        <end position="443"/>
    </location>
</feature>
<evidence type="ECO:0000256" key="1">
    <source>
        <dbReference type="ARBA" id="ARBA00004141"/>
    </source>
</evidence>
<reference evidence="6" key="1">
    <citation type="journal article" date="2020" name="Fungal Divers.">
        <title>Resolving the Mortierellaceae phylogeny through synthesis of multi-gene phylogenetics and phylogenomics.</title>
        <authorList>
            <person name="Vandepol N."/>
            <person name="Liber J."/>
            <person name="Desiro A."/>
            <person name="Na H."/>
            <person name="Kennedy M."/>
            <person name="Barry K."/>
            <person name="Grigoriev I.V."/>
            <person name="Miller A.N."/>
            <person name="O'Donnell K."/>
            <person name="Stajich J.E."/>
            <person name="Bonito G."/>
        </authorList>
    </citation>
    <scope>NUCLEOTIDE SEQUENCE</scope>
    <source>
        <strain evidence="6">NRRL 2591</strain>
    </source>
</reference>
<feature type="compositionally biased region" description="Polar residues" evidence="3">
    <location>
        <begin position="31"/>
        <end position="41"/>
    </location>
</feature>
<dbReference type="GO" id="GO:0016020">
    <property type="term" value="C:membrane"/>
    <property type="evidence" value="ECO:0007669"/>
    <property type="project" value="UniProtKB-SubCell"/>
</dbReference>
<feature type="transmembrane region" description="Helical" evidence="4">
    <location>
        <begin position="200"/>
        <end position="221"/>
    </location>
</feature>
<keyword evidence="4" id="KW-0472">Membrane</keyword>
<feature type="transmembrane region" description="Helical" evidence="4">
    <location>
        <begin position="100"/>
        <end position="123"/>
    </location>
</feature>
<keyword evidence="4" id="KW-1133">Transmembrane helix</keyword>
<keyword evidence="4" id="KW-0812">Transmembrane</keyword>
<keyword evidence="7" id="KW-1185">Reference proteome</keyword>
<name>A0A9P6FBQ4_9FUNG</name>
<dbReference type="EMBL" id="JAAAXW010000047">
    <property type="protein sequence ID" value="KAF9547059.1"/>
    <property type="molecule type" value="Genomic_DNA"/>
</dbReference>
<evidence type="ECO:0000313" key="7">
    <source>
        <dbReference type="Proteomes" id="UP000723463"/>
    </source>
</evidence>
<dbReference type="InterPro" id="IPR020846">
    <property type="entry name" value="MFS_dom"/>
</dbReference>
<protein>
    <recommendedName>
        <fullName evidence="5">Major facilitator superfamily (MFS) profile domain-containing protein</fullName>
    </recommendedName>
</protein>
<feature type="transmembrane region" description="Helical" evidence="4">
    <location>
        <begin position="228"/>
        <end position="251"/>
    </location>
</feature>
<dbReference type="Pfam" id="PF07690">
    <property type="entry name" value="MFS_1"/>
    <property type="match status" value="1"/>
</dbReference>
<dbReference type="PANTHER" id="PTHR11360">
    <property type="entry name" value="MONOCARBOXYLATE TRANSPORTER"/>
    <property type="match status" value="1"/>
</dbReference>
<dbReference type="SUPFAM" id="SSF103473">
    <property type="entry name" value="MFS general substrate transporter"/>
    <property type="match status" value="1"/>
</dbReference>
<feature type="transmembrane region" description="Helical" evidence="4">
    <location>
        <begin position="170"/>
        <end position="188"/>
    </location>
</feature>
<dbReference type="PROSITE" id="PS50850">
    <property type="entry name" value="MFS"/>
    <property type="match status" value="1"/>
</dbReference>
<dbReference type="InterPro" id="IPR011701">
    <property type="entry name" value="MFS"/>
</dbReference>
<comment type="subcellular location">
    <subcellularLocation>
        <location evidence="1">Membrane</location>
        <topology evidence="1">Multi-pass membrane protein</topology>
    </subcellularLocation>
</comment>
<evidence type="ECO:0000313" key="6">
    <source>
        <dbReference type="EMBL" id="KAF9547059.1"/>
    </source>
</evidence>
<dbReference type="PANTHER" id="PTHR11360:SF284">
    <property type="entry name" value="EG:103B4.3 PROTEIN-RELATED"/>
    <property type="match status" value="1"/>
</dbReference>
<feature type="transmembrane region" description="Helical" evidence="4">
    <location>
        <begin position="307"/>
        <end position="327"/>
    </location>
</feature>
<evidence type="ECO:0000256" key="4">
    <source>
        <dbReference type="SAM" id="Phobius"/>
    </source>
</evidence>
<proteinExistence type="inferred from homology"/>
<comment type="similarity">
    <text evidence="2">Belongs to the major facilitator superfamily. Monocarboxylate porter (TC 2.A.1.13) family.</text>
</comment>
<feature type="compositionally biased region" description="Basic and acidic residues" evidence="3">
    <location>
        <begin position="42"/>
        <end position="68"/>
    </location>
</feature>
<feature type="transmembrane region" description="Helical" evidence="4">
    <location>
        <begin position="257"/>
        <end position="278"/>
    </location>
</feature>
<evidence type="ECO:0000256" key="3">
    <source>
        <dbReference type="SAM" id="MobiDB-lite"/>
    </source>
</evidence>
<organism evidence="6 7">
    <name type="scientific">Mortierella hygrophila</name>
    <dbReference type="NCBI Taxonomy" id="979708"/>
    <lineage>
        <taxon>Eukaryota</taxon>
        <taxon>Fungi</taxon>
        <taxon>Fungi incertae sedis</taxon>
        <taxon>Mucoromycota</taxon>
        <taxon>Mortierellomycotina</taxon>
        <taxon>Mortierellomycetes</taxon>
        <taxon>Mortierellales</taxon>
        <taxon>Mortierellaceae</taxon>
        <taxon>Mortierella</taxon>
    </lineage>
</organism>
<feature type="transmembrane region" description="Helical" evidence="4">
    <location>
        <begin position="143"/>
        <end position="163"/>
    </location>
</feature>
<comment type="caution">
    <text evidence="6">The sequence shown here is derived from an EMBL/GenBank/DDBJ whole genome shotgun (WGS) entry which is preliminary data.</text>
</comment>
<evidence type="ECO:0000256" key="2">
    <source>
        <dbReference type="ARBA" id="ARBA00006727"/>
    </source>
</evidence>
<feature type="transmembrane region" description="Helical" evidence="4">
    <location>
        <begin position="347"/>
        <end position="365"/>
    </location>
</feature>
<dbReference type="GO" id="GO:0022857">
    <property type="term" value="F:transmembrane transporter activity"/>
    <property type="evidence" value="ECO:0007669"/>
    <property type="project" value="InterPro"/>
</dbReference>
<feature type="region of interest" description="Disordered" evidence="3">
    <location>
        <begin position="1"/>
        <end position="89"/>
    </location>
</feature>
<dbReference type="Proteomes" id="UP000723463">
    <property type="component" value="Unassembled WGS sequence"/>
</dbReference>
<dbReference type="AlphaFoldDB" id="A0A9P6FBQ4"/>
<dbReference type="InterPro" id="IPR050327">
    <property type="entry name" value="Proton-linked_MCT"/>
</dbReference>
<gene>
    <name evidence="6" type="ORF">EC957_008908</name>
</gene>
<accession>A0A9P6FBQ4</accession>
<sequence length="511" mass="54487">MAGNSTVNSSTTTINQTNSNSNNGLSTPSSDPTMQSRPQSISDRKTIDASIEDGLHYPQENKDVRRGSEPNSEEPLSKRGSMSDDDDDDGVVMEGGYRGYLVVFGGFLIILALIGYVSIYGVFQAKYNDIYGIQGKSQSSISFVGSLASGFQFGFTIIAGPVMNRFGHKITLWAGCIIASLGLLLASWCTELWQLYLTQGVMFGIGASFLNIAATAIPPLWYDKNRGLAMGICFCGAGIGGLGLGFVIPALINAVDIYWTLRIFAIFHFVCTAFAAIVMRAPRQLAGPPVEAKPEVMNWSVMKDFGFMLWFLCSCLFGFAYVVPFTYVPSFAKDVIGLDPNVQGGQLLAIMSGANAVGRILIGIAGDRLGAIPVAGVSFIATGASCFIWMFSKTHGALIAFSIVYGFFSGAFFTMIASITANIVGLADLSSGLTIIYLINTPGNLFTLPIAGKIFEQAGDYKAMIGFSTGLTSALATTVVAVAFRALILMTASCSDAAVATATGWFEFEFW</sequence>
<feature type="domain" description="Major facilitator superfamily (MFS) profile" evidence="5">
    <location>
        <begin position="98"/>
        <end position="495"/>
    </location>
</feature>